<sequence>MRLWETWLLWSFFICSWIVVSAPDITHYAYSCSLYHFL</sequence>
<accession>A0A0A8YHC4</accession>
<protein>
    <submittedName>
        <fullName evidence="1">Uncharacterized protein</fullName>
    </submittedName>
</protein>
<name>A0A0A8YHC4_ARUDO</name>
<reference evidence="1" key="1">
    <citation type="submission" date="2014-09" db="EMBL/GenBank/DDBJ databases">
        <authorList>
            <person name="Magalhaes I.L.F."/>
            <person name="Oliveira U."/>
            <person name="Santos F.R."/>
            <person name="Vidigal T.H.D.A."/>
            <person name="Brescovit A.D."/>
            <person name="Santos A.J."/>
        </authorList>
    </citation>
    <scope>NUCLEOTIDE SEQUENCE</scope>
    <source>
        <tissue evidence="1">Shoot tissue taken approximately 20 cm above the soil surface</tissue>
    </source>
</reference>
<proteinExistence type="predicted"/>
<reference evidence="1" key="2">
    <citation type="journal article" date="2015" name="Data Brief">
        <title>Shoot transcriptome of the giant reed, Arundo donax.</title>
        <authorList>
            <person name="Barrero R.A."/>
            <person name="Guerrero F.D."/>
            <person name="Moolhuijzen P."/>
            <person name="Goolsby J.A."/>
            <person name="Tidwell J."/>
            <person name="Bellgard S.E."/>
            <person name="Bellgard M.I."/>
        </authorList>
    </citation>
    <scope>NUCLEOTIDE SEQUENCE</scope>
    <source>
        <tissue evidence="1">Shoot tissue taken approximately 20 cm above the soil surface</tissue>
    </source>
</reference>
<dbReference type="EMBL" id="GBRH01272544">
    <property type="protein sequence ID" value="JAD25351.1"/>
    <property type="molecule type" value="Transcribed_RNA"/>
</dbReference>
<evidence type="ECO:0000313" key="1">
    <source>
        <dbReference type="EMBL" id="JAD25351.1"/>
    </source>
</evidence>
<dbReference type="AlphaFoldDB" id="A0A0A8YHC4"/>
<organism evidence="1">
    <name type="scientific">Arundo donax</name>
    <name type="common">Giant reed</name>
    <name type="synonym">Donax arundinaceus</name>
    <dbReference type="NCBI Taxonomy" id="35708"/>
    <lineage>
        <taxon>Eukaryota</taxon>
        <taxon>Viridiplantae</taxon>
        <taxon>Streptophyta</taxon>
        <taxon>Embryophyta</taxon>
        <taxon>Tracheophyta</taxon>
        <taxon>Spermatophyta</taxon>
        <taxon>Magnoliopsida</taxon>
        <taxon>Liliopsida</taxon>
        <taxon>Poales</taxon>
        <taxon>Poaceae</taxon>
        <taxon>PACMAD clade</taxon>
        <taxon>Arundinoideae</taxon>
        <taxon>Arundineae</taxon>
        <taxon>Arundo</taxon>
    </lineage>
</organism>